<dbReference type="InterPro" id="IPR020573">
    <property type="entry name" value="UDP_GlcNAc_AcTrfase_non-rep"/>
</dbReference>
<evidence type="ECO:0000256" key="5">
    <source>
        <dbReference type="ARBA" id="ARBA00023098"/>
    </source>
</evidence>
<dbReference type="AlphaFoldDB" id="A0AAN2BJZ9"/>
<sequence length="339" mass="35231">MPSSYNLTDLTTLLDAQLLGDGECIISGIGDAATATAGQITFISNKKYLPQLDTSAASAVLLAAPLDNCAVVNQLIVADPYLAYAKLTLIFDNRPKTPALIHPAAVVDPSAKLGEGVRIAAGCVVEAGAEVGDHTELCAGAVVGPNAKLGQHCLLHANATIAHHCVLGNRVKVHSGTTVGSDGFGYAPSRDEGWVKIHQLGRVVIGDDVEVGANCAIDRGAIKDTIIADGVIIDNLVHIAHNVTIGKRTAIAGCVGIAGSTEVGAGCTMGGFVAINGHLKIADNVHFNGGTVVTKSIAEAGHYASGSPMQDVRSWRRNMVRLSQLDEWVGRIKKLEDQQ</sequence>
<dbReference type="InterPro" id="IPR011004">
    <property type="entry name" value="Trimer_LpxA-like_sf"/>
</dbReference>
<dbReference type="PANTHER" id="PTHR43378:SF2">
    <property type="entry name" value="UDP-3-O-ACYLGLUCOSAMINE N-ACYLTRANSFERASE 1, MITOCHONDRIAL-RELATED"/>
    <property type="match status" value="1"/>
</dbReference>
<evidence type="ECO:0000256" key="4">
    <source>
        <dbReference type="ARBA" id="ARBA00022737"/>
    </source>
</evidence>
<feature type="domain" description="UDP-3-O-[3-hydroxymyristoyl] glucosamine N-acyltransferase non-repeat region" evidence="8">
    <location>
        <begin position="24"/>
        <end position="88"/>
    </location>
</feature>
<keyword evidence="6 7" id="KW-0012">Acyltransferase</keyword>
<accession>A0AAN2BJZ9</accession>
<dbReference type="RefSeq" id="WP_236986969.1">
    <property type="nucleotide sequence ID" value="NZ_AP023086.1"/>
</dbReference>
<keyword evidence="5 7" id="KW-0443">Lipid metabolism</keyword>
<keyword evidence="1 7" id="KW-0444">Lipid biosynthesis</keyword>
<comment type="similarity">
    <text evidence="7">Belongs to the transferase hexapeptide repeat family. LpxD subfamily.</text>
</comment>
<dbReference type="GO" id="GO:0016410">
    <property type="term" value="F:N-acyltransferase activity"/>
    <property type="evidence" value="ECO:0007669"/>
    <property type="project" value="InterPro"/>
</dbReference>
<evidence type="ECO:0000256" key="1">
    <source>
        <dbReference type="ARBA" id="ARBA00022516"/>
    </source>
</evidence>
<reference evidence="9 10" key="1">
    <citation type="journal article" date="2022" name="IScience">
        <title>An ultrasensitive nanofiber-based assay for enzymatic hydrolysis and deep-sea microbial degradation of cellulose.</title>
        <authorList>
            <person name="Tsudome M."/>
            <person name="Tachioka M."/>
            <person name="Miyazaki M."/>
            <person name="Uchimura K."/>
            <person name="Tsuda M."/>
            <person name="Takaki Y."/>
            <person name="Deguchi S."/>
        </authorList>
    </citation>
    <scope>NUCLEOTIDE SEQUENCE [LARGE SCALE GENOMIC DNA]</scope>
    <source>
        <strain evidence="9 10">GE09</strain>
    </source>
</reference>
<evidence type="ECO:0000313" key="10">
    <source>
        <dbReference type="Proteomes" id="UP001320119"/>
    </source>
</evidence>
<comment type="catalytic activity">
    <reaction evidence="7">
        <text>a UDP-3-O-[(3R)-3-hydroxyacyl]-alpha-D-glucosamine + a (3R)-hydroxyacyl-[ACP] = a UDP-2-N,3-O-bis[(3R)-3-hydroxyacyl]-alpha-D-glucosamine + holo-[ACP] + H(+)</text>
        <dbReference type="Rhea" id="RHEA:53836"/>
        <dbReference type="Rhea" id="RHEA-COMP:9685"/>
        <dbReference type="Rhea" id="RHEA-COMP:9945"/>
        <dbReference type="ChEBI" id="CHEBI:15378"/>
        <dbReference type="ChEBI" id="CHEBI:64479"/>
        <dbReference type="ChEBI" id="CHEBI:78827"/>
        <dbReference type="ChEBI" id="CHEBI:137740"/>
        <dbReference type="ChEBI" id="CHEBI:137748"/>
        <dbReference type="EC" id="2.3.1.191"/>
    </reaction>
</comment>
<dbReference type="PANTHER" id="PTHR43378">
    <property type="entry name" value="UDP-3-O-ACYLGLUCOSAMINE N-ACYLTRANSFERASE"/>
    <property type="match status" value="1"/>
</dbReference>
<dbReference type="Pfam" id="PF04613">
    <property type="entry name" value="LpxD"/>
    <property type="match status" value="1"/>
</dbReference>
<dbReference type="KEGG" id="marq:MARGE09_P1703"/>
<comment type="pathway">
    <text evidence="7">Bacterial outer membrane biogenesis; LPS lipid A biosynthesis.</text>
</comment>
<name>A0AAN2BJZ9_9GAMM</name>
<feature type="active site" description="Proton acceptor" evidence="7">
    <location>
        <position position="241"/>
    </location>
</feature>
<dbReference type="CDD" id="cd03352">
    <property type="entry name" value="LbH_LpxD"/>
    <property type="match status" value="1"/>
</dbReference>
<dbReference type="Proteomes" id="UP001320119">
    <property type="component" value="Chromosome"/>
</dbReference>
<evidence type="ECO:0000256" key="6">
    <source>
        <dbReference type="ARBA" id="ARBA00023315"/>
    </source>
</evidence>
<dbReference type="InterPro" id="IPR001451">
    <property type="entry name" value="Hexapep"/>
</dbReference>
<keyword evidence="3 7" id="KW-0808">Transferase</keyword>
<dbReference type="Gene3D" id="1.20.5.170">
    <property type="match status" value="1"/>
</dbReference>
<evidence type="ECO:0000259" key="8">
    <source>
        <dbReference type="Pfam" id="PF04613"/>
    </source>
</evidence>
<dbReference type="EMBL" id="AP023086">
    <property type="protein sequence ID" value="BCD97502.1"/>
    <property type="molecule type" value="Genomic_DNA"/>
</dbReference>
<dbReference type="GO" id="GO:0103118">
    <property type="term" value="F:UDP-3-O-[(3R)-3-hydroxyacyl]-glucosamine N-acyltransferase activity"/>
    <property type="evidence" value="ECO:0007669"/>
    <property type="project" value="UniProtKB-EC"/>
</dbReference>
<proteinExistence type="inferred from homology"/>
<keyword evidence="4 7" id="KW-0677">Repeat</keyword>
<gene>
    <name evidence="7" type="primary">lpxD</name>
    <name evidence="9" type="ORF">MARGE09_P1703</name>
</gene>
<evidence type="ECO:0000313" key="9">
    <source>
        <dbReference type="EMBL" id="BCD97502.1"/>
    </source>
</evidence>
<dbReference type="Pfam" id="PF00132">
    <property type="entry name" value="Hexapep"/>
    <property type="match status" value="2"/>
</dbReference>
<dbReference type="Gene3D" id="2.160.10.10">
    <property type="entry name" value="Hexapeptide repeat proteins"/>
    <property type="match status" value="1"/>
</dbReference>
<evidence type="ECO:0000256" key="3">
    <source>
        <dbReference type="ARBA" id="ARBA00022679"/>
    </source>
</evidence>
<evidence type="ECO:0000256" key="2">
    <source>
        <dbReference type="ARBA" id="ARBA00022556"/>
    </source>
</evidence>
<comment type="subunit">
    <text evidence="7">Homotrimer.</text>
</comment>
<dbReference type="InterPro" id="IPR007691">
    <property type="entry name" value="LpxD"/>
</dbReference>
<dbReference type="GO" id="GO:0016020">
    <property type="term" value="C:membrane"/>
    <property type="evidence" value="ECO:0007669"/>
    <property type="project" value="GOC"/>
</dbReference>
<dbReference type="NCBIfam" id="NF002060">
    <property type="entry name" value="PRK00892.1"/>
    <property type="match status" value="1"/>
</dbReference>
<evidence type="ECO:0000256" key="7">
    <source>
        <dbReference type="HAMAP-Rule" id="MF_00523"/>
    </source>
</evidence>
<dbReference type="GO" id="GO:0009245">
    <property type="term" value="P:lipid A biosynthetic process"/>
    <property type="evidence" value="ECO:0007669"/>
    <property type="project" value="UniProtKB-UniRule"/>
</dbReference>
<organism evidence="9 10">
    <name type="scientific">Marinagarivorans cellulosilyticus</name>
    <dbReference type="NCBI Taxonomy" id="2721545"/>
    <lineage>
        <taxon>Bacteria</taxon>
        <taxon>Pseudomonadati</taxon>
        <taxon>Pseudomonadota</taxon>
        <taxon>Gammaproteobacteria</taxon>
        <taxon>Cellvibrionales</taxon>
        <taxon>Cellvibrionaceae</taxon>
        <taxon>Marinagarivorans</taxon>
    </lineage>
</organism>
<dbReference type="Gene3D" id="3.40.1390.10">
    <property type="entry name" value="MurE/MurF, N-terminal domain"/>
    <property type="match status" value="1"/>
</dbReference>
<dbReference type="SUPFAM" id="SSF51161">
    <property type="entry name" value="Trimeric LpxA-like enzymes"/>
    <property type="match status" value="1"/>
</dbReference>
<dbReference type="HAMAP" id="MF_00523">
    <property type="entry name" value="LpxD"/>
    <property type="match status" value="1"/>
</dbReference>
<dbReference type="EC" id="2.3.1.191" evidence="7"/>
<keyword evidence="2 7" id="KW-0441">Lipid A biosynthesis</keyword>
<keyword evidence="10" id="KW-1185">Reference proteome</keyword>
<comment type="function">
    <text evidence="7">Catalyzes the N-acylation of UDP-3-O-acylglucosamine using 3-hydroxyacyl-ACP as the acyl donor. Is involved in the biosynthesis of lipid A, a phosphorylated glycolipid that anchors the lipopolysaccharide to the outer membrane of the cell.</text>
</comment>
<dbReference type="NCBIfam" id="TIGR01853">
    <property type="entry name" value="lipid_A_lpxD"/>
    <property type="match status" value="1"/>
</dbReference>
<protein>
    <recommendedName>
        <fullName evidence="7">UDP-3-O-acylglucosamine N-acyltransferase</fullName>
        <ecNumber evidence="7">2.3.1.191</ecNumber>
    </recommendedName>
</protein>